<dbReference type="VEuPathDB" id="VectorBase:PPAPM1_004125"/>
<protein>
    <recommendedName>
        <fullName evidence="7">Bee-milk protein</fullName>
    </recommendedName>
</protein>
<dbReference type="SUPFAM" id="SSF63829">
    <property type="entry name" value="Calcium-dependent phosphotriesterase"/>
    <property type="match status" value="1"/>
</dbReference>
<keyword evidence="4" id="KW-0732">Signal</keyword>
<dbReference type="Pfam" id="PF03022">
    <property type="entry name" value="MRJP"/>
    <property type="match status" value="2"/>
</dbReference>
<evidence type="ECO:0000256" key="3">
    <source>
        <dbReference type="ARBA" id="ARBA00022525"/>
    </source>
</evidence>
<evidence type="ECO:0000256" key="1">
    <source>
        <dbReference type="ARBA" id="ARBA00004613"/>
    </source>
</evidence>
<comment type="similarity">
    <text evidence="2">Belongs to the major royal jelly protein family.</text>
</comment>
<dbReference type="EMBL" id="AJVK01030161">
    <property type="status" value="NOT_ANNOTATED_CDS"/>
    <property type="molecule type" value="Genomic_DNA"/>
</dbReference>
<name>A0A1B0DBP4_PHLPP</name>
<reference evidence="5" key="1">
    <citation type="submission" date="2022-08" db="UniProtKB">
        <authorList>
            <consortium name="EnsemblMetazoa"/>
        </authorList>
    </citation>
    <scope>IDENTIFICATION</scope>
    <source>
        <strain evidence="5">Israel</strain>
    </source>
</reference>
<dbReference type="VEuPathDB" id="VectorBase:PPAI005233"/>
<evidence type="ECO:0008006" key="7">
    <source>
        <dbReference type="Google" id="ProtNLM"/>
    </source>
</evidence>
<evidence type="ECO:0000313" key="5">
    <source>
        <dbReference type="EnsemblMetazoa" id="PPAI005233-PA"/>
    </source>
</evidence>
<organism evidence="5 6">
    <name type="scientific">Phlebotomus papatasi</name>
    <name type="common">Sandfly</name>
    <dbReference type="NCBI Taxonomy" id="29031"/>
    <lineage>
        <taxon>Eukaryota</taxon>
        <taxon>Metazoa</taxon>
        <taxon>Ecdysozoa</taxon>
        <taxon>Arthropoda</taxon>
        <taxon>Hexapoda</taxon>
        <taxon>Insecta</taxon>
        <taxon>Pterygota</taxon>
        <taxon>Neoptera</taxon>
        <taxon>Endopterygota</taxon>
        <taxon>Diptera</taxon>
        <taxon>Nematocera</taxon>
        <taxon>Psychodoidea</taxon>
        <taxon>Psychodidae</taxon>
        <taxon>Phlebotomus</taxon>
        <taxon>Phlebotomus</taxon>
    </lineage>
</organism>
<dbReference type="GO" id="GO:0005576">
    <property type="term" value="C:extracellular region"/>
    <property type="evidence" value="ECO:0007669"/>
    <property type="project" value="UniProtKB-SubCell"/>
</dbReference>
<proteinExistence type="inferred from homology"/>
<comment type="subcellular location">
    <subcellularLocation>
        <location evidence="1">Secreted</location>
    </subcellularLocation>
</comment>
<dbReference type="AlphaFoldDB" id="A0A1B0DBP4"/>
<dbReference type="Gene3D" id="2.120.10.30">
    <property type="entry name" value="TolB, C-terminal domain"/>
    <property type="match status" value="2"/>
</dbReference>
<dbReference type="Proteomes" id="UP000092462">
    <property type="component" value="Unassembled WGS sequence"/>
</dbReference>
<evidence type="ECO:0000256" key="4">
    <source>
        <dbReference type="ARBA" id="ARBA00022729"/>
    </source>
</evidence>
<dbReference type="InterPro" id="IPR017996">
    <property type="entry name" value="MRJP/yellow-related"/>
</dbReference>
<evidence type="ECO:0000313" key="6">
    <source>
        <dbReference type="Proteomes" id="UP000092462"/>
    </source>
</evidence>
<keyword evidence="3" id="KW-0964">Secreted</keyword>
<dbReference type="InterPro" id="IPR011042">
    <property type="entry name" value="6-blade_b-propeller_TolB-like"/>
</dbReference>
<accession>A0A1B0DBP4</accession>
<sequence length="533" mass="60403">MTLRYLLATLSLLMVLLGVESVINHVQSDLTKFPPLETVKMWNLLYYNFPPHWPSNDREFFNPEQIVATGFEVTYDRIFFSTPRLFSGVPATLSTISRIDHGDSPILNAYPDWSHHAAGTKSYNCSDIGLVSVYRIKLDRCNRLWALDSGVSRSLEDFEVTCPPKILIYDTETDNVVRRIDFPSEVIRGESLYTNLIIDDTTLSHPSMYPDPDFAESTIHEHRFTLMDGIVGIAFDRDANMIYYQPLATDRLFSVSTAALRNGPLSWGAELPVKLVGRKASQGLGLACAPKGGSIFFSPFTSTAIGEWNPNNNHQDTIAYDAERLQFVAELMTPSRDPGSLYILSSKFHRFYLKNLDPLEVNTRLLRIRGAVYESPDDSEFLPAIHQSFPTNLPFRTHSFPTVPSTSLPYKSRAVGQKNTYVLNHPFTPAHSGRPTSYIERYFGSFHHETPYNYENVGVINKQVASPFARLNMGEKPLPVPSPSSLQELHKFDGGNVLYTTKIEHHRGPPKEYRGFRYTRRTSRQVINNSTTF</sequence>
<evidence type="ECO:0000256" key="2">
    <source>
        <dbReference type="ARBA" id="ARBA00009127"/>
    </source>
</evidence>
<dbReference type="PANTHER" id="PTHR10009">
    <property type="entry name" value="PROTEIN YELLOW-RELATED"/>
    <property type="match status" value="1"/>
</dbReference>
<dbReference type="PANTHER" id="PTHR10009:SF19">
    <property type="entry name" value="RE55542P"/>
    <property type="match status" value="1"/>
</dbReference>
<dbReference type="EnsemblMetazoa" id="PPAI005233-RA">
    <property type="protein sequence ID" value="PPAI005233-PA"/>
    <property type="gene ID" value="PPAI005233"/>
</dbReference>
<keyword evidence="6" id="KW-1185">Reference proteome</keyword>